<evidence type="ECO:0000256" key="6">
    <source>
        <dbReference type="ARBA" id="ARBA00022576"/>
    </source>
</evidence>
<dbReference type="InterPro" id="IPR035490">
    <property type="entry name" value="GlmS/FrlB_SIS"/>
</dbReference>
<accession>A0A1I3PC43</accession>
<feature type="domain" description="Glutamine amidotransferase type-2" evidence="11">
    <location>
        <begin position="2"/>
        <end position="220"/>
    </location>
</feature>
<dbReference type="Pfam" id="PF01380">
    <property type="entry name" value="SIS"/>
    <property type="match status" value="2"/>
</dbReference>
<comment type="subunit">
    <text evidence="10">Homodimer.</text>
</comment>
<dbReference type="CDD" id="cd00714">
    <property type="entry name" value="GFAT"/>
    <property type="match status" value="1"/>
</dbReference>
<dbReference type="FunFam" id="3.40.50.10490:FF:000001">
    <property type="entry name" value="Glutamine--fructose-6-phosphate aminotransferase [isomerizing]"/>
    <property type="match status" value="1"/>
</dbReference>
<protein>
    <recommendedName>
        <fullName evidence="4 10">Glutamine--fructose-6-phosphate aminotransferase [isomerizing]</fullName>
        <ecNumber evidence="3 10">2.6.1.16</ecNumber>
    </recommendedName>
    <alternativeName>
        <fullName evidence="10">D-fructose-6-phosphate amidotransferase</fullName>
    </alternativeName>
    <alternativeName>
        <fullName evidence="10">GFAT</fullName>
    </alternativeName>
    <alternativeName>
        <fullName evidence="10">Glucosamine-6-phosphate synthase</fullName>
    </alternativeName>
    <alternativeName>
        <fullName evidence="10">Hexosephosphate aminotransferase</fullName>
    </alternativeName>
    <alternativeName>
        <fullName evidence="10">L-glutamine--D-fructose-6-phosphate amidotransferase</fullName>
    </alternativeName>
</protein>
<feature type="active site" description="For Fru-6P isomerization activity" evidence="10">
    <location>
        <position position="606"/>
    </location>
</feature>
<dbReference type="CDD" id="cd05008">
    <property type="entry name" value="SIS_GlmS_GlmD_1"/>
    <property type="match status" value="1"/>
</dbReference>
<dbReference type="RefSeq" id="WP_092054036.1">
    <property type="nucleotide sequence ID" value="NZ_FOQD01000016.1"/>
</dbReference>
<dbReference type="InterPro" id="IPR005855">
    <property type="entry name" value="GFAT"/>
</dbReference>
<feature type="domain" description="SIS" evidence="12">
    <location>
        <begin position="460"/>
        <end position="601"/>
    </location>
</feature>
<feature type="domain" description="SIS" evidence="12">
    <location>
        <begin position="289"/>
        <end position="428"/>
    </location>
</feature>
<evidence type="ECO:0000256" key="3">
    <source>
        <dbReference type="ARBA" id="ARBA00012916"/>
    </source>
</evidence>
<dbReference type="Pfam" id="PF13522">
    <property type="entry name" value="GATase_6"/>
    <property type="match status" value="1"/>
</dbReference>
<evidence type="ECO:0000256" key="8">
    <source>
        <dbReference type="ARBA" id="ARBA00022737"/>
    </source>
</evidence>
<evidence type="ECO:0000256" key="1">
    <source>
        <dbReference type="ARBA" id="ARBA00001031"/>
    </source>
</evidence>
<dbReference type="HAMAP" id="MF_00164">
    <property type="entry name" value="GlmS"/>
    <property type="match status" value="1"/>
</dbReference>
<dbReference type="STRING" id="1576369.SAMN05421753_116103"/>
<dbReference type="EC" id="2.6.1.16" evidence="3 10"/>
<keyword evidence="8" id="KW-0677">Repeat</keyword>
<dbReference type="GO" id="GO:0004360">
    <property type="term" value="F:glutamine-fructose-6-phosphate transaminase (isomerizing) activity"/>
    <property type="evidence" value="ECO:0007669"/>
    <property type="project" value="UniProtKB-UniRule"/>
</dbReference>
<dbReference type="EMBL" id="FOQD01000016">
    <property type="protein sequence ID" value="SFJ19053.1"/>
    <property type="molecule type" value="Genomic_DNA"/>
</dbReference>
<reference evidence="14" key="1">
    <citation type="submission" date="2016-10" db="EMBL/GenBank/DDBJ databases">
        <authorList>
            <person name="Varghese N."/>
            <person name="Submissions S."/>
        </authorList>
    </citation>
    <scope>NUCLEOTIDE SEQUENCE [LARGE SCALE GENOMIC DNA]</scope>
    <source>
        <strain evidence="14">DSM 26348</strain>
    </source>
</reference>
<evidence type="ECO:0000313" key="14">
    <source>
        <dbReference type="Proteomes" id="UP000199518"/>
    </source>
</evidence>
<dbReference type="GO" id="GO:0006487">
    <property type="term" value="P:protein N-linked glycosylation"/>
    <property type="evidence" value="ECO:0007669"/>
    <property type="project" value="TreeGrafter"/>
</dbReference>
<dbReference type="Gene3D" id="3.40.50.10490">
    <property type="entry name" value="Glucose-6-phosphate isomerase like protein, domain 1"/>
    <property type="match status" value="2"/>
</dbReference>
<evidence type="ECO:0000256" key="9">
    <source>
        <dbReference type="ARBA" id="ARBA00022962"/>
    </source>
</evidence>
<evidence type="ECO:0000313" key="13">
    <source>
        <dbReference type="EMBL" id="SFJ19053.1"/>
    </source>
</evidence>
<evidence type="ECO:0000259" key="12">
    <source>
        <dbReference type="PROSITE" id="PS51464"/>
    </source>
</evidence>
<evidence type="ECO:0000256" key="7">
    <source>
        <dbReference type="ARBA" id="ARBA00022679"/>
    </source>
</evidence>
<dbReference type="SUPFAM" id="SSF56235">
    <property type="entry name" value="N-terminal nucleophile aminohydrolases (Ntn hydrolases)"/>
    <property type="match status" value="1"/>
</dbReference>
<comment type="catalytic activity">
    <reaction evidence="1 10">
        <text>D-fructose 6-phosphate + L-glutamine = D-glucosamine 6-phosphate + L-glutamate</text>
        <dbReference type="Rhea" id="RHEA:13237"/>
        <dbReference type="ChEBI" id="CHEBI:29985"/>
        <dbReference type="ChEBI" id="CHEBI:58359"/>
        <dbReference type="ChEBI" id="CHEBI:58725"/>
        <dbReference type="ChEBI" id="CHEBI:61527"/>
        <dbReference type="EC" id="2.6.1.16"/>
    </reaction>
</comment>
<dbReference type="SUPFAM" id="SSF53697">
    <property type="entry name" value="SIS domain"/>
    <property type="match status" value="1"/>
</dbReference>
<keyword evidence="6 10" id="KW-0032">Aminotransferase</keyword>
<gene>
    <name evidence="10" type="primary">glmS</name>
    <name evidence="13" type="ORF">SAMN05421753_116103</name>
</gene>
<dbReference type="OrthoDB" id="106547at2"/>
<dbReference type="Gene3D" id="3.60.20.10">
    <property type="entry name" value="Glutamine Phosphoribosylpyrophosphate, subunit 1, domain 1"/>
    <property type="match status" value="1"/>
</dbReference>
<dbReference type="GO" id="GO:0005975">
    <property type="term" value="P:carbohydrate metabolic process"/>
    <property type="evidence" value="ECO:0007669"/>
    <property type="project" value="UniProtKB-UniRule"/>
</dbReference>
<dbReference type="PANTHER" id="PTHR10937">
    <property type="entry name" value="GLUCOSAMINE--FRUCTOSE-6-PHOSPHATE AMINOTRANSFERASE, ISOMERIZING"/>
    <property type="match status" value="1"/>
</dbReference>
<dbReference type="Proteomes" id="UP000199518">
    <property type="component" value="Unassembled WGS sequence"/>
</dbReference>
<evidence type="ECO:0000259" key="11">
    <source>
        <dbReference type="PROSITE" id="PS51278"/>
    </source>
</evidence>
<dbReference type="InterPro" id="IPR001347">
    <property type="entry name" value="SIS_dom"/>
</dbReference>
<comment type="subcellular location">
    <subcellularLocation>
        <location evidence="2 10">Cytoplasm</location>
    </subcellularLocation>
</comment>
<keyword evidence="9" id="KW-0315">Glutamine amidotransferase</keyword>
<dbReference type="PROSITE" id="PS51278">
    <property type="entry name" value="GATASE_TYPE_2"/>
    <property type="match status" value="1"/>
</dbReference>
<dbReference type="NCBIfam" id="NF001484">
    <property type="entry name" value="PRK00331.1"/>
    <property type="match status" value="1"/>
</dbReference>
<dbReference type="PANTHER" id="PTHR10937:SF0">
    <property type="entry name" value="GLUTAMINE--FRUCTOSE-6-PHOSPHATE TRANSAMINASE (ISOMERIZING)"/>
    <property type="match status" value="1"/>
</dbReference>
<keyword evidence="7 10" id="KW-0808">Transferase</keyword>
<evidence type="ECO:0000256" key="5">
    <source>
        <dbReference type="ARBA" id="ARBA00022490"/>
    </source>
</evidence>
<dbReference type="CDD" id="cd05009">
    <property type="entry name" value="SIS_GlmS_GlmD_2"/>
    <property type="match status" value="1"/>
</dbReference>
<sequence>MCGIVGYLGTSNAPPLLLSGLKHLEYRGYDSAGMAVIGANGLEIRRCVGRVSALEDLVHQQPISGSLGIAHTRWASHGKPSEENAHPHVDQARKIALVHNGIIENHAALRTCLSEKGVQFSSETDTEVLAQLIGCYYAQSGKLVCSVREALKMVQGTFGIAVICEDEPQTLIAARQGSPLLVGMVEHGEYLVASDPAALAGRAPQAVFLKDGEMAIVTPAGIELSTIDAEPVGVTFEAIDQTLERIELGRFEHYMQKEIHEQPESLRMTLSGRVDSRTANITLGGLTNFERQLSHFKRVLLFGCGSAWHAGLIGEYLIEELAELPTEVQYSSELRYRNPLIEEGTLAIAISQSGETADTLAALHEVRTRGATVLGIVNNVGSTIARETDAGVYLHVGPEIGVASTKAFLGQVTVLSMLAVYLGRRKHLSRDTISTFLSELERIPEAIEQTLLLESQMREIAYKFSGRQNWLYLGRGINYPTALEGALKLKEVSYIHAEGLPAAEMKHGPIAMIDEGMPVVVIATRDVTYQKILSNMEEVRSRGGEVIAIVNQPDAQIERLAKNVVVVPRTQPMLSPLVASVPLQLLAYHAALSRGLDVDKPRNLAKSVTVE</sequence>
<evidence type="ECO:0000256" key="4">
    <source>
        <dbReference type="ARBA" id="ARBA00016090"/>
    </source>
</evidence>
<organism evidence="13 14">
    <name type="scientific">Planctomicrobium piriforme</name>
    <dbReference type="NCBI Taxonomy" id="1576369"/>
    <lineage>
        <taxon>Bacteria</taxon>
        <taxon>Pseudomonadati</taxon>
        <taxon>Planctomycetota</taxon>
        <taxon>Planctomycetia</taxon>
        <taxon>Planctomycetales</taxon>
        <taxon>Planctomycetaceae</taxon>
        <taxon>Planctomicrobium</taxon>
    </lineage>
</organism>
<dbReference type="GO" id="GO:0046349">
    <property type="term" value="P:amino sugar biosynthetic process"/>
    <property type="evidence" value="ECO:0007669"/>
    <property type="project" value="UniProtKB-ARBA"/>
</dbReference>
<evidence type="ECO:0000256" key="2">
    <source>
        <dbReference type="ARBA" id="ARBA00004496"/>
    </source>
</evidence>
<dbReference type="AlphaFoldDB" id="A0A1I3PC43"/>
<comment type="function">
    <text evidence="10">Catalyzes the first step in hexosamine metabolism, converting fructose-6P into glucosamine-6P using glutamine as a nitrogen source.</text>
</comment>
<proteinExistence type="inferred from homology"/>
<feature type="initiator methionine" description="Removed" evidence="10">
    <location>
        <position position="1"/>
    </location>
</feature>
<dbReference type="GO" id="GO:0005829">
    <property type="term" value="C:cytosol"/>
    <property type="evidence" value="ECO:0007669"/>
    <property type="project" value="TreeGrafter"/>
</dbReference>
<dbReference type="InterPro" id="IPR017932">
    <property type="entry name" value="GATase_2_dom"/>
</dbReference>
<dbReference type="GO" id="GO:0097367">
    <property type="term" value="F:carbohydrate derivative binding"/>
    <property type="evidence" value="ECO:0007669"/>
    <property type="project" value="InterPro"/>
</dbReference>
<keyword evidence="14" id="KW-1185">Reference proteome</keyword>
<dbReference type="GO" id="GO:0006002">
    <property type="term" value="P:fructose 6-phosphate metabolic process"/>
    <property type="evidence" value="ECO:0007669"/>
    <property type="project" value="TreeGrafter"/>
</dbReference>
<dbReference type="FunFam" id="3.40.50.10490:FF:000002">
    <property type="entry name" value="Glutamine--fructose-6-phosphate aminotransferase [isomerizing]"/>
    <property type="match status" value="1"/>
</dbReference>
<dbReference type="InterPro" id="IPR035466">
    <property type="entry name" value="GlmS/AgaS_SIS"/>
</dbReference>
<dbReference type="InterPro" id="IPR047084">
    <property type="entry name" value="GFAT_N"/>
</dbReference>
<dbReference type="InterPro" id="IPR029055">
    <property type="entry name" value="Ntn_hydrolases_N"/>
</dbReference>
<feature type="active site" description="Nucleophile; for GATase activity" evidence="10">
    <location>
        <position position="2"/>
    </location>
</feature>
<dbReference type="PROSITE" id="PS51464">
    <property type="entry name" value="SIS"/>
    <property type="match status" value="2"/>
</dbReference>
<keyword evidence="5 10" id="KW-0963">Cytoplasm</keyword>
<dbReference type="GO" id="GO:0006047">
    <property type="term" value="P:UDP-N-acetylglucosamine metabolic process"/>
    <property type="evidence" value="ECO:0007669"/>
    <property type="project" value="TreeGrafter"/>
</dbReference>
<dbReference type="NCBIfam" id="TIGR01135">
    <property type="entry name" value="glmS"/>
    <property type="match status" value="1"/>
</dbReference>
<dbReference type="FunFam" id="3.60.20.10:FF:000006">
    <property type="entry name" value="Glutamine--fructose-6-phosphate aminotransferase [isomerizing]"/>
    <property type="match status" value="1"/>
</dbReference>
<evidence type="ECO:0000256" key="10">
    <source>
        <dbReference type="HAMAP-Rule" id="MF_00164"/>
    </source>
</evidence>
<dbReference type="InterPro" id="IPR046348">
    <property type="entry name" value="SIS_dom_sf"/>
</dbReference>
<name>A0A1I3PC43_9PLAN</name>